<keyword evidence="1 7" id="KW-0808">Transferase</keyword>
<dbReference type="PANTHER" id="PTHR46390">
    <property type="entry name" value="MANNOSE-1-PHOSPHATE GUANYLYLTRANSFERASE"/>
    <property type="match status" value="1"/>
</dbReference>
<reference evidence="7 8" key="1">
    <citation type="submission" date="2012-10" db="EMBL/GenBank/DDBJ databases">
        <authorList>
            <person name="Zafar N."/>
            <person name="Inman J."/>
            <person name="Hall N."/>
            <person name="Lorenzi H."/>
            <person name="Caler E."/>
        </authorList>
    </citation>
    <scope>NUCLEOTIDE SEQUENCE [LARGE SCALE GENOMIC DNA]</scope>
    <source>
        <strain evidence="7 8">IP1</strain>
    </source>
</reference>
<dbReference type="Pfam" id="PF00483">
    <property type="entry name" value="NTP_transferase"/>
    <property type="match status" value="1"/>
</dbReference>
<dbReference type="Proteomes" id="UP000014680">
    <property type="component" value="Unassembled WGS sequence"/>
</dbReference>
<protein>
    <submittedName>
        <fullName evidence="7">Mannose-1-phosphate guanylyltransferase, putative</fullName>
        <ecNumber evidence="7">2.7.7.22</ecNumber>
    </submittedName>
</protein>
<keyword evidence="4" id="KW-0342">GTP-binding</keyword>
<feature type="domain" description="Nucleotidyl transferase" evidence="5">
    <location>
        <begin position="8"/>
        <end position="294"/>
    </location>
</feature>
<dbReference type="Gene3D" id="3.90.550.10">
    <property type="entry name" value="Spore Coat Polysaccharide Biosynthesis Protein SpsA, Chain A"/>
    <property type="match status" value="1"/>
</dbReference>
<evidence type="ECO:0000256" key="2">
    <source>
        <dbReference type="ARBA" id="ARBA00022695"/>
    </source>
</evidence>
<evidence type="ECO:0000256" key="3">
    <source>
        <dbReference type="ARBA" id="ARBA00022741"/>
    </source>
</evidence>
<organism evidence="7 8">
    <name type="scientific">Entamoeba invadens IP1</name>
    <dbReference type="NCBI Taxonomy" id="370355"/>
    <lineage>
        <taxon>Eukaryota</taxon>
        <taxon>Amoebozoa</taxon>
        <taxon>Evosea</taxon>
        <taxon>Archamoebae</taxon>
        <taxon>Mastigamoebida</taxon>
        <taxon>Entamoebidae</taxon>
        <taxon>Entamoeba</taxon>
    </lineage>
</organism>
<keyword evidence="2 7" id="KW-0548">Nucleotidyltransferase</keyword>
<dbReference type="InterPro" id="IPR005835">
    <property type="entry name" value="NTP_transferase_dom"/>
</dbReference>
<dbReference type="RefSeq" id="XP_004185182.1">
    <property type="nucleotide sequence ID" value="XM_004185134.1"/>
</dbReference>
<evidence type="ECO:0000259" key="6">
    <source>
        <dbReference type="Pfam" id="PF22640"/>
    </source>
</evidence>
<dbReference type="EMBL" id="KB207030">
    <property type="protein sequence ID" value="ELP85836.1"/>
    <property type="molecule type" value="Genomic_DNA"/>
</dbReference>
<dbReference type="Pfam" id="PF22640">
    <property type="entry name" value="ManC_GMP_beta-helix"/>
    <property type="match status" value="1"/>
</dbReference>
<dbReference type="InterPro" id="IPR029044">
    <property type="entry name" value="Nucleotide-diphossugar_trans"/>
</dbReference>
<name>A0A0A1U037_ENTIV</name>
<evidence type="ECO:0000256" key="1">
    <source>
        <dbReference type="ARBA" id="ARBA00022679"/>
    </source>
</evidence>
<sequence>MQSHRYCVIMAGGVGSRFWPISREDKPKQFIDIMGVGRTFLQQTFDRLKPLISDDHFVVVTSHHYKDLVSSQLPSIPQENILCEPFRRNTGPCVCYAAYWIHSRDPKGVMIVAPSDHLIVDASKFVEVVDSALSFVETNPNKLVTLGMTPTRPETGYGYINYSTETLPNDMSDFKVKKVVQFVEKPTLERALEYLGQGTYAWNAGIFLWSSSGIISEMKKYAPDICVCFDEMQKYFKTAEEVARADRAYEKCPSISIDYAVMEKSQEVCVICAEFGWSDVGTWGSLYSLKEKDASGNVSDGAVMYDCKNCIVHKDLKKYVVVEGLNDYIVADTNDALLVCSLKNEQKIRDFVNDAKKNGGVV</sequence>
<dbReference type="EC" id="2.7.7.22" evidence="7"/>
<dbReference type="OMA" id="WSDLGNF"/>
<dbReference type="FunFam" id="3.90.550.10:FF:000046">
    <property type="entry name" value="Mannose-1-phosphate guanylyltransferase (GDP)"/>
    <property type="match status" value="1"/>
</dbReference>
<keyword evidence="8" id="KW-1185">Reference proteome</keyword>
<evidence type="ECO:0000313" key="7">
    <source>
        <dbReference type="EMBL" id="ELP85836.1"/>
    </source>
</evidence>
<evidence type="ECO:0000259" key="5">
    <source>
        <dbReference type="Pfam" id="PF00483"/>
    </source>
</evidence>
<dbReference type="GO" id="GO:0004475">
    <property type="term" value="F:mannose-1-phosphate guanylyltransferase (GTP) activity"/>
    <property type="evidence" value="ECO:0007669"/>
    <property type="project" value="InterPro"/>
</dbReference>
<dbReference type="OrthoDB" id="5594057at2759"/>
<dbReference type="VEuPathDB" id="AmoebaDB:EIN_282070"/>
<dbReference type="InterPro" id="IPR051161">
    <property type="entry name" value="Mannose-6P_isomerase_type2"/>
</dbReference>
<dbReference type="GO" id="GO:0009298">
    <property type="term" value="P:GDP-mannose biosynthetic process"/>
    <property type="evidence" value="ECO:0007669"/>
    <property type="project" value="TreeGrafter"/>
</dbReference>
<evidence type="ECO:0000256" key="4">
    <source>
        <dbReference type="ARBA" id="ARBA00023134"/>
    </source>
</evidence>
<feature type="domain" description="MannoseP isomerase/GMP-like beta-helix" evidence="6">
    <location>
        <begin position="302"/>
        <end position="353"/>
    </location>
</feature>
<dbReference type="PANTHER" id="PTHR46390:SF1">
    <property type="entry name" value="MANNOSE-1-PHOSPHATE GUANYLYLTRANSFERASE"/>
    <property type="match status" value="1"/>
</dbReference>
<accession>A0A0A1U037</accession>
<dbReference type="SUPFAM" id="SSF159283">
    <property type="entry name" value="Guanosine diphospho-D-mannose pyrophosphorylase/mannose-6-phosphate isomerase linker domain"/>
    <property type="match status" value="1"/>
</dbReference>
<gene>
    <name evidence="7" type="ORF">EIN_282070</name>
</gene>
<evidence type="ECO:0000313" key="8">
    <source>
        <dbReference type="Proteomes" id="UP000014680"/>
    </source>
</evidence>
<dbReference type="InterPro" id="IPR054566">
    <property type="entry name" value="ManC/GMP-like_b-helix"/>
</dbReference>
<dbReference type="KEGG" id="eiv:EIN_282070"/>
<dbReference type="GO" id="GO:0008928">
    <property type="term" value="F:mannose-1-phosphate guanylyltransferase (GDP) activity"/>
    <property type="evidence" value="ECO:0007669"/>
    <property type="project" value="UniProtKB-EC"/>
</dbReference>
<dbReference type="SUPFAM" id="SSF53448">
    <property type="entry name" value="Nucleotide-diphospho-sugar transferases"/>
    <property type="match status" value="1"/>
</dbReference>
<dbReference type="GO" id="GO:0005525">
    <property type="term" value="F:GTP binding"/>
    <property type="evidence" value="ECO:0007669"/>
    <property type="project" value="UniProtKB-KW"/>
</dbReference>
<dbReference type="GeneID" id="14884730"/>
<dbReference type="AlphaFoldDB" id="A0A0A1U037"/>
<dbReference type="CDD" id="cd02509">
    <property type="entry name" value="GDP-M1P_Guanylyltransferase"/>
    <property type="match status" value="1"/>
</dbReference>
<keyword evidence="3" id="KW-0547">Nucleotide-binding</keyword>
<proteinExistence type="predicted"/>
<dbReference type="InterPro" id="IPR049577">
    <property type="entry name" value="GMPP_N"/>
</dbReference>